<reference evidence="1" key="1">
    <citation type="submission" date="2019-12" db="EMBL/GenBank/DDBJ databases">
        <title>High-Quality draft genome sequences of three cyanobacteria isolated from the limestone walls of the Old Cathedral of Coimbra.</title>
        <authorList>
            <person name="Tiago I."/>
            <person name="Soares F."/>
            <person name="Portugal A."/>
        </authorList>
    </citation>
    <scope>NUCLEOTIDE SEQUENCE [LARGE SCALE GENOMIC DNA]</scope>
    <source>
        <strain evidence="1">C</strain>
    </source>
</reference>
<proteinExistence type="predicted"/>
<protein>
    <submittedName>
        <fullName evidence="1">Uncharacterized protein</fullName>
    </submittedName>
</protein>
<dbReference type="AlphaFoldDB" id="A0A8K2A104"/>
<evidence type="ECO:0000313" key="2">
    <source>
        <dbReference type="Proteomes" id="UP000607397"/>
    </source>
</evidence>
<evidence type="ECO:0000313" key="1">
    <source>
        <dbReference type="EMBL" id="NCJ07628.1"/>
    </source>
</evidence>
<name>A0A8K2A104_9CYAN</name>
<dbReference type="RefSeq" id="WP_161826109.1">
    <property type="nucleotide sequence ID" value="NZ_WVIC01000030.1"/>
</dbReference>
<sequence length="69" mass="7704">MNVSPRTVYHKLGLLEQVNAATSALYRELAQEILADSKVSLVWRQAIADRLNQANRCLGLKTVGENDSY</sequence>
<dbReference type="Proteomes" id="UP000607397">
    <property type="component" value="Unassembled WGS sequence"/>
</dbReference>
<gene>
    <name evidence="1" type="ORF">GS597_14140</name>
</gene>
<keyword evidence="2" id="KW-1185">Reference proteome</keyword>
<organism evidence="1 2">
    <name type="scientific">Petrachloros mirabilis ULC683</name>
    <dbReference type="NCBI Taxonomy" id="2781853"/>
    <lineage>
        <taxon>Bacteria</taxon>
        <taxon>Bacillati</taxon>
        <taxon>Cyanobacteriota</taxon>
        <taxon>Cyanophyceae</taxon>
        <taxon>Synechococcales</taxon>
        <taxon>Petrachlorosaceae</taxon>
        <taxon>Petrachloros</taxon>
        <taxon>Petrachloros mirabilis</taxon>
    </lineage>
</organism>
<accession>A0A8K2A104</accession>
<comment type="caution">
    <text evidence="1">The sequence shown here is derived from an EMBL/GenBank/DDBJ whole genome shotgun (WGS) entry which is preliminary data.</text>
</comment>
<dbReference type="EMBL" id="WVIC01000030">
    <property type="protein sequence ID" value="NCJ07628.1"/>
    <property type="molecule type" value="Genomic_DNA"/>
</dbReference>